<dbReference type="EMBL" id="JAAIVB010000064">
    <property type="protein sequence ID" value="NEX62983.1"/>
    <property type="molecule type" value="Genomic_DNA"/>
</dbReference>
<evidence type="ECO:0000313" key="3">
    <source>
        <dbReference type="EMBL" id="NEX62983.1"/>
    </source>
</evidence>
<keyword evidence="1" id="KW-1133">Transmembrane helix</keyword>
<dbReference type="Proteomes" id="UP000482155">
    <property type="component" value="Unassembled WGS sequence"/>
</dbReference>
<proteinExistence type="predicted"/>
<dbReference type="InterPro" id="IPR006747">
    <property type="entry name" value="DUF599"/>
</dbReference>
<protein>
    <submittedName>
        <fullName evidence="3">DUF599 domain-containing protein</fullName>
    </submittedName>
</protein>
<keyword evidence="4" id="KW-1185">Reference proteome</keyword>
<feature type="transmembrane region" description="Helical" evidence="1">
    <location>
        <begin position="182"/>
        <end position="206"/>
    </location>
</feature>
<dbReference type="Pfam" id="PF04654">
    <property type="entry name" value="DUF599"/>
    <property type="match status" value="1"/>
</dbReference>
<dbReference type="AlphaFoldDB" id="A0A6B3SQF2"/>
<comment type="caution">
    <text evidence="3">The sequence shown here is derived from an EMBL/GenBank/DDBJ whole genome shotgun (WGS) entry which is preliminary data.</text>
</comment>
<reference evidence="3 4" key="1">
    <citation type="submission" date="2020-02" db="EMBL/GenBank/DDBJ databases">
        <authorList>
            <person name="Kim M.K."/>
        </authorList>
    </citation>
    <scope>NUCLEOTIDE SEQUENCE [LARGE SCALE GENOMIC DNA]</scope>
    <source>
        <strain evidence="3 4">17J57-3</strain>
    </source>
</reference>
<organism evidence="3 4">
    <name type="scientific">Noviherbaspirillum galbum</name>
    <dbReference type="NCBI Taxonomy" id="2709383"/>
    <lineage>
        <taxon>Bacteria</taxon>
        <taxon>Pseudomonadati</taxon>
        <taxon>Pseudomonadota</taxon>
        <taxon>Betaproteobacteria</taxon>
        <taxon>Burkholderiales</taxon>
        <taxon>Oxalobacteraceae</taxon>
        <taxon>Noviherbaspirillum</taxon>
    </lineage>
</organism>
<feature type="transmembrane region" description="Helical" evidence="1">
    <location>
        <begin position="110"/>
        <end position="132"/>
    </location>
</feature>
<feature type="chain" id="PRO_5025491689" evidence="2">
    <location>
        <begin position="25"/>
        <end position="220"/>
    </location>
</feature>
<dbReference type="PANTHER" id="PTHR31168">
    <property type="entry name" value="OS02G0292800 PROTEIN"/>
    <property type="match status" value="1"/>
</dbReference>
<evidence type="ECO:0000256" key="1">
    <source>
        <dbReference type="SAM" id="Phobius"/>
    </source>
</evidence>
<keyword evidence="2" id="KW-0732">Signal</keyword>
<feature type="signal peptide" evidence="2">
    <location>
        <begin position="1"/>
        <end position="24"/>
    </location>
</feature>
<gene>
    <name evidence="3" type="ORF">G3574_18020</name>
</gene>
<dbReference type="RefSeq" id="WP_163966232.1">
    <property type="nucleotide sequence ID" value="NZ_JAAIVB010000064.1"/>
</dbReference>
<keyword evidence="1" id="KW-0472">Membrane</keyword>
<feature type="transmembrane region" description="Helical" evidence="1">
    <location>
        <begin position="66"/>
        <end position="89"/>
    </location>
</feature>
<dbReference type="PANTHER" id="PTHR31168:SF1">
    <property type="entry name" value="DUF599 FAMILY PROTEIN"/>
    <property type="match status" value="1"/>
</dbReference>
<accession>A0A6B3SQF2</accession>
<evidence type="ECO:0000256" key="2">
    <source>
        <dbReference type="SAM" id="SignalP"/>
    </source>
</evidence>
<sequence length="220" mass="23969">MSRDALALLASALMVAAYAVRAFASLRRDSAATVQGISRHARLLWVKNVMHDKGKDVMAVQTLRNYVMAATFKASTAAILIMGTLTLSVQAGRFGLNTGLRLHDLPDPWWTAKIAGLLAMLTLAFFSFAMVIRNLNHVVFMIGLRVEDATGVLAPERIAYRLNQAGNLYTLGMRAIFMTVPMVFWLLGPGFLLAATAAVIAVFHLLDKPLAPDLISNARD</sequence>
<evidence type="ECO:0000313" key="4">
    <source>
        <dbReference type="Proteomes" id="UP000482155"/>
    </source>
</evidence>
<keyword evidence="1" id="KW-0812">Transmembrane</keyword>
<name>A0A6B3SQF2_9BURK</name>